<comment type="caution">
    <text evidence="1">The sequence shown here is derived from an EMBL/GenBank/DDBJ whole genome shotgun (WGS) entry which is preliminary data.</text>
</comment>
<gene>
    <name evidence="1" type="ORF">EDD18DRAFT_1111484</name>
</gene>
<accession>A0AA39PJT0</accession>
<proteinExistence type="predicted"/>
<dbReference type="EMBL" id="JAUEPU010000050">
    <property type="protein sequence ID" value="KAK0485536.1"/>
    <property type="molecule type" value="Genomic_DNA"/>
</dbReference>
<keyword evidence="2" id="KW-1185">Reference proteome</keyword>
<sequence>MSKGSRGQYDSLHWVESIVCIRYLSLFPGSINVILRQRHATCAGIVFLSDRFVGVAFVLRVPQGLARIARRNCSQQSQLLRDGRSVRGLWTGLKCLIFPTADRMVWGSDISILLETLALCTNMWQRILDDQHKPTTQHHRQATPTFFSTSTKASQELASALRNFRFDEEEAELRSERLLWLSLTEEHLQPALYQISTRALMKAPCNFHPMRRDELEEGHRVERKAYSVVISSMGQCDRCPRLGI</sequence>
<dbReference type="Proteomes" id="UP001175228">
    <property type="component" value="Unassembled WGS sequence"/>
</dbReference>
<evidence type="ECO:0000313" key="1">
    <source>
        <dbReference type="EMBL" id="KAK0485536.1"/>
    </source>
</evidence>
<name>A0AA39PJT0_9AGAR</name>
<evidence type="ECO:0000313" key="2">
    <source>
        <dbReference type="Proteomes" id="UP001175228"/>
    </source>
</evidence>
<dbReference type="AlphaFoldDB" id="A0AA39PJT0"/>
<protein>
    <submittedName>
        <fullName evidence="1">Uncharacterized protein</fullName>
    </submittedName>
</protein>
<organism evidence="1 2">
    <name type="scientific">Armillaria luteobubalina</name>
    <dbReference type="NCBI Taxonomy" id="153913"/>
    <lineage>
        <taxon>Eukaryota</taxon>
        <taxon>Fungi</taxon>
        <taxon>Dikarya</taxon>
        <taxon>Basidiomycota</taxon>
        <taxon>Agaricomycotina</taxon>
        <taxon>Agaricomycetes</taxon>
        <taxon>Agaricomycetidae</taxon>
        <taxon>Agaricales</taxon>
        <taxon>Marasmiineae</taxon>
        <taxon>Physalacriaceae</taxon>
        <taxon>Armillaria</taxon>
    </lineage>
</organism>
<reference evidence="1" key="1">
    <citation type="submission" date="2023-06" db="EMBL/GenBank/DDBJ databases">
        <authorList>
            <consortium name="Lawrence Berkeley National Laboratory"/>
            <person name="Ahrendt S."/>
            <person name="Sahu N."/>
            <person name="Indic B."/>
            <person name="Wong-Bajracharya J."/>
            <person name="Merenyi Z."/>
            <person name="Ke H.-M."/>
            <person name="Monk M."/>
            <person name="Kocsube S."/>
            <person name="Drula E."/>
            <person name="Lipzen A."/>
            <person name="Balint B."/>
            <person name="Henrissat B."/>
            <person name="Andreopoulos B."/>
            <person name="Martin F.M."/>
            <person name="Harder C.B."/>
            <person name="Rigling D."/>
            <person name="Ford K.L."/>
            <person name="Foster G.D."/>
            <person name="Pangilinan J."/>
            <person name="Papanicolaou A."/>
            <person name="Barry K."/>
            <person name="LaButti K."/>
            <person name="Viragh M."/>
            <person name="Koriabine M."/>
            <person name="Yan M."/>
            <person name="Riley R."/>
            <person name="Champramary S."/>
            <person name="Plett K.L."/>
            <person name="Tsai I.J."/>
            <person name="Slot J."/>
            <person name="Sipos G."/>
            <person name="Plett J."/>
            <person name="Nagy L.G."/>
            <person name="Grigoriev I.V."/>
        </authorList>
    </citation>
    <scope>NUCLEOTIDE SEQUENCE</scope>
    <source>
        <strain evidence="1">HWK02</strain>
    </source>
</reference>